<organism evidence="2 3">
    <name type="scientific">Parapedobacter koreensis</name>
    <dbReference type="NCBI Taxonomy" id="332977"/>
    <lineage>
        <taxon>Bacteria</taxon>
        <taxon>Pseudomonadati</taxon>
        <taxon>Bacteroidota</taxon>
        <taxon>Sphingobacteriia</taxon>
        <taxon>Sphingobacteriales</taxon>
        <taxon>Sphingobacteriaceae</taxon>
        <taxon>Parapedobacter</taxon>
    </lineage>
</organism>
<name>A0A1H7NRP5_9SPHI</name>
<protein>
    <recommendedName>
        <fullName evidence="4">Iron uptake protein</fullName>
    </recommendedName>
</protein>
<feature type="transmembrane region" description="Helical" evidence="1">
    <location>
        <begin position="21"/>
        <end position="40"/>
    </location>
</feature>
<keyword evidence="1" id="KW-0812">Transmembrane</keyword>
<evidence type="ECO:0008006" key="4">
    <source>
        <dbReference type="Google" id="ProtNLM"/>
    </source>
</evidence>
<dbReference type="Proteomes" id="UP000198916">
    <property type="component" value="Unassembled WGS sequence"/>
</dbReference>
<feature type="transmembrane region" description="Helical" evidence="1">
    <location>
        <begin position="46"/>
        <end position="67"/>
    </location>
</feature>
<dbReference type="EMBL" id="FNZR01000004">
    <property type="protein sequence ID" value="SEL26203.1"/>
    <property type="molecule type" value="Genomic_DNA"/>
</dbReference>
<dbReference type="RefSeq" id="WP_090605588.1">
    <property type="nucleotide sequence ID" value="NZ_FNZR01000004.1"/>
</dbReference>
<dbReference type="OrthoDB" id="711014at2"/>
<gene>
    <name evidence="2" type="ORF">SAMN05421740_10482</name>
</gene>
<proteinExistence type="predicted"/>
<keyword evidence="1" id="KW-1133">Transmembrane helix</keyword>
<dbReference type="STRING" id="332977.SAMN05421740_10482"/>
<evidence type="ECO:0000256" key="1">
    <source>
        <dbReference type="SAM" id="Phobius"/>
    </source>
</evidence>
<dbReference type="AlphaFoldDB" id="A0A1H7NRP5"/>
<reference evidence="3" key="1">
    <citation type="submission" date="2016-10" db="EMBL/GenBank/DDBJ databases">
        <authorList>
            <person name="Varghese N."/>
            <person name="Submissions S."/>
        </authorList>
    </citation>
    <scope>NUCLEOTIDE SEQUENCE [LARGE SCALE GENOMIC DNA]</scope>
    <source>
        <strain evidence="3">Jip14</strain>
    </source>
</reference>
<evidence type="ECO:0000313" key="2">
    <source>
        <dbReference type="EMBL" id="SEL26203.1"/>
    </source>
</evidence>
<feature type="transmembrane region" description="Helical" evidence="1">
    <location>
        <begin position="74"/>
        <end position="91"/>
    </location>
</feature>
<keyword evidence="1" id="KW-0472">Membrane</keyword>
<sequence length="93" mass="10465">MPANKKYLTKSPLQRWLKITAGFFGGYAVVISLSLFFASFVERQYVLVTGTVLGYVLWAVLLLLAFLAKSGWKIWLIYLSLAVLFALPYLLTA</sequence>
<evidence type="ECO:0000313" key="3">
    <source>
        <dbReference type="Proteomes" id="UP000198916"/>
    </source>
</evidence>
<accession>A0A1H7NRP5</accession>
<keyword evidence="3" id="KW-1185">Reference proteome</keyword>